<sequence>MNLSYSINGTPATGDKEQIKTNAIKLLTLGTLEGYGNNDVSNSLLNESSSMLTSQLASKTLTDLLLKTGIVESANLKFNTDSLTSTSVSISGSLWNVATWTIGGRIGDIASNYNISINIPITINKKNLNNIVLQILKATDVYNSTFDRNAKDWEIKLKLGGHW</sequence>
<organism evidence="1">
    <name type="scientific">bioreactor metagenome</name>
    <dbReference type="NCBI Taxonomy" id="1076179"/>
    <lineage>
        <taxon>unclassified sequences</taxon>
        <taxon>metagenomes</taxon>
        <taxon>ecological metagenomes</taxon>
    </lineage>
</organism>
<comment type="caution">
    <text evidence="1">The sequence shown here is derived from an EMBL/GenBank/DDBJ whole genome shotgun (WGS) entry which is preliminary data.</text>
</comment>
<reference evidence="1" key="1">
    <citation type="submission" date="2019-08" db="EMBL/GenBank/DDBJ databases">
        <authorList>
            <person name="Kucharzyk K."/>
            <person name="Murdoch R.W."/>
            <person name="Higgins S."/>
            <person name="Loffler F."/>
        </authorList>
    </citation>
    <scope>NUCLEOTIDE SEQUENCE</scope>
</reference>
<evidence type="ECO:0000313" key="1">
    <source>
        <dbReference type="EMBL" id="MPN30619.1"/>
    </source>
</evidence>
<dbReference type="EMBL" id="VSSQ01081797">
    <property type="protein sequence ID" value="MPN30619.1"/>
    <property type="molecule type" value="Genomic_DNA"/>
</dbReference>
<accession>A0A645GXZ6</accession>
<gene>
    <name evidence="1" type="ORF">SDC9_178090</name>
</gene>
<name>A0A645GXZ6_9ZZZZ</name>
<proteinExistence type="predicted"/>
<protein>
    <submittedName>
        <fullName evidence="1">Uncharacterized protein</fullName>
    </submittedName>
</protein>
<dbReference type="AlphaFoldDB" id="A0A645GXZ6"/>